<dbReference type="AlphaFoldDB" id="A0A7X0D584"/>
<dbReference type="InterPro" id="IPR008949">
    <property type="entry name" value="Isoprenoid_synthase_dom_sf"/>
</dbReference>
<dbReference type="EC" id="4.2.3.-" evidence="2"/>
<comment type="caution">
    <text evidence="3">The sequence shown here is derived from an EMBL/GenBank/DDBJ whole genome shotgun (WGS) entry which is preliminary data.</text>
</comment>
<sequence>MDAFVLPDFYLPYPARLNPHVERSRTHTMRWSRDIGILDAPSPQGGTVWDEEALAAMDYALMCAYIHPDCDGPMLDLITDWYVWVFFFDDDFLARFKYTRDMDGARAYLARLELFMTDEGSEDRAPEPENAAEAALDDLWRRTVPMMSGEWRRRFKRSTYNLMIESMWELDNIERGRIANPVEYIQMRRKVGGAPWSANLVEVAAGAELPGHLIGTRPLCVLTDTFADAVHLRNDLFSYQREVREEGENSNAVLVFEHFFGCTTQEAADKVNDLLTSRLVQFETTALDEVPVLFADRAATPDDAARVAAYVKGLQDWQSGGHEWHARSSRYMNGGAVRQPSIPFAPTGLGTSTARMPMLAFGPGLARRTRQHTQPLFEPVGHLPLPELPMPYPIRISPHLDASRRHGLEWARRVGFFDSLPGVEVGGVWTPEHYDASDLAYCAAMIHADAEPDQLDLSTDWLGWGTYGDDYFPLVFGVARDVKAARLCHERLAHFMPVNLGPTPAPADPLERGLADLWTRTATPMTLAQRERLRDAVRSMTASWVWEVENQAANRVPDPVDYVEMRRSTFGSDLTIALSRFAHDDVVGPEVYRTRVIHELETSAQDVATIVNDLHSYQKEIQYEGEVHNLVLVVQNFLDVDRLTARDVVVGLMASRVEQFQHVIDNDLPRLCAELELDTAARGALDGHAAGLKEWMSGILEWHRAVDRYKAEYLGRRHGVPEAAHAAPKPPIPHGPSGLGTSAARIAEVLGDRLAG</sequence>
<comment type="cofactor">
    <cofactor evidence="2">
        <name>Mg(2+)</name>
        <dbReference type="ChEBI" id="CHEBI:18420"/>
    </cofactor>
</comment>
<keyword evidence="1 2" id="KW-0456">Lyase</keyword>
<comment type="similarity">
    <text evidence="2">Belongs to the terpene synthase family.</text>
</comment>
<dbReference type="SFLD" id="SFLDG01020">
    <property type="entry name" value="Terpene_Cyclase_Like_2"/>
    <property type="match status" value="2"/>
</dbReference>
<gene>
    <name evidence="3" type="ORF">HNR23_002010</name>
</gene>
<dbReference type="Gene3D" id="1.10.600.10">
    <property type="entry name" value="Farnesyl Diphosphate Synthase"/>
    <property type="match status" value="2"/>
</dbReference>
<dbReference type="InterPro" id="IPR034686">
    <property type="entry name" value="Terpene_cyclase-like_2"/>
</dbReference>
<protein>
    <recommendedName>
        <fullName evidence="2">Terpene synthase</fullName>
        <ecNumber evidence="2">4.2.3.-</ecNumber>
    </recommendedName>
</protein>
<keyword evidence="2" id="KW-0479">Metal-binding</keyword>
<dbReference type="SUPFAM" id="SSF48576">
    <property type="entry name" value="Terpenoid synthases"/>
    <property type="match status" value="2"/>
</dbReference>
<proteinExistence type="inferred from homology"/>
<dbReference type="SFLD" id="SFLDS00005">
    <property type="entry name" value="Isoprenoid_Synthase_Type_I"/>
    <property type="match status" value="2"/>
</dbReference>
<reference evidence="3 4" key="1">
    <citation type="submission" date="2020-08" db="EMBL/GenBank/DDBJ databases">
        <title>Sequencing the genomes of 1000 actinobacteria strains.</title>
        <authorList>
            <person name="Klenk H.-P."/>
        </authorList>
    </citation>
    <scope>NUCLEOTIDE SEQUENCE [LARGE SCALE GENOMIC DNA]</scope>
    <source>
        <strain evidence="3 4">DSM 46659</strain>
    </source>
</reference>
<dbReference type="RefSeq" id="WP_184075268.1">
    <property type="nucleotide sequence ID" value="NZ_JACHDS010000001.1"/>
</dbReference>
<organism evidence="3 4">
    <name type="scientific">Nocardiopsis mwathae</name>
    <dbReference type="NCBI Taxonomy" id="1472723"/>
    <lineage>
        <taxon>Bacteria</taxon>
        <taxon>Bacillati</taxon>
        <taxon>Actinomycetota</taxon>
        <taxon>Actinomycetes</taxon>
        <taxon>Streptosporangiales</taxon>
        <taxon>Nocardiopsidaceae</taxon>
        <taxon>Nocardiopsis</taxon>
    </lineage>
</organism>
<dbReference type="EMBL" id="JACHDS010000001">
    <property type="protein sequence ID" value="MBB6171950.1"/>
    <property type="molecule type" value="Genomic_DNA"/>
</dbReference>
<keyword evidence="2" id="KW-0460">Magnesium</keyword>
<keyword evidence="4" id="KW-1185">Reference proteome</keyword>
<evidence type="ECO:0000313" key="3">
    <source>
        <dbReference type="EMBL" id="MBB6171950.1"/>
    </source>
</evidence>
<dbReference type="PANTHER" id="PTHR35201:SF4">
    <property type="entry name" value="BETA-PINACENE SYNTHASE-RELATED"/>
    <property type="match status" value="1"/>
</dbReference>
<dbReference type="Pfam" id="PF19086">
    <property type="entry name" value="Terpene_syn_C_2"/>
    <property type="match status" value="2"/>
</dbReference>
<evidence type="ECO:0000313" key="4">
    <source>
        <dbReference type="Proteomes" id="UP000546642"/>
    </source>
</evidence>
<name>A0A7X0D584_9ACTN</name>
<evidence type="ECO:0000256" key="1">
    <source>
        <dbReference type="ARBA" id="ARBA00023239"/>
    </source>
</evidence>
<dbReference type="GO" id="GO:0046872">
    <property type="term" value="F:metal ion binding"/>
    <property type="evidence" value="ECO:0007669"/>
    <property type="project" value="UniProtKB-KW"/>
</dbReference>
<accession>A0A7X0D584</accession>
<dbReference type="PANTHER" id="PTHR35201">
    <property type="entry name" value="TERPENE SYNTHASE"/>
    <property type="match status" value="1"/>
</dbReference>
<evidence type="ECO:0000256" key="2">
    <source>
        <dbReference type="RuleBase" id="RU366034"/>
    </source>
</evidence>
<dbReference type="Proteomes" id="UP000546642">
    <property type="component" value="Unassembled WGS sequence"/>
</dbReference>
<dbReference type="GO" id="GO:0010333">
    <property type="term" value="F:terpene synthase activity"/>
    <property type="evidence" value="ECO:0007669"/>
    <property type="project" value="InterPro"/>
</dbReference>